<feature type="transmembrane region" description="Helical" evidence="7">
    <location>
        <begin position="272"/>
        <end position="296"/>
    </location>
</feature>
<evidence type="ECO:0000256" key="8">
    <source>
        <dbReference type="SAM" id="SignalP"/>
    </source>
</evidence>
<evidence type="ECO:0000256" key="3">
    <source>
        <dbReference type="ARBA" id="ARBA00022475"/>
    </source>
</evidence>
<dbReference type="Gene3D" id="1.10.287.1260">
    <property type="match status" value="1"/>
</dbReference>
<dbReference type="Pfam" id="PF00924">
    <property type="entry name" value="MS_channel_2nd"/>
    <property type="match status" value="1"/>
</dbReference>
<dbReference type="Gene3D" id="2.30.30.60">
    <property type="match status" value="1"/>
</dbReference>
<proteinExistence type="inferred from homology"/>
<evidence type="ECO:0000256" key="6">
    <source>
        <dbReference type="ARBA" id="ARBA00023136"/>
    </source>
</evidence>
<dbReference type="Proteomes" id="UP000585050">
    <property type="component" value="Unassembled WGS sequence"/>
</dbReference>
<feature type="domain" description="Mechanosensitive ion channel MscS" evidence="9">
    <location>
        <begin position="358"/>
        <end position="422"/>
    </location>
</feature>
<dbReference type="SUPFAM" id="SSF50182">
    <property type="entry name" value="Sm-like ribonucleoproteins"/>
    <property type="match status" value="1"/>
</dbReference>
<name>A0A7X8SLV7_9BACT</name>
<dbReference type="AlphaFoldDB" id="A0A7X8SLV7"/>
<dbReference type="GO" id="GO:0008381">
    <property type="term" value="F:mechanosensitive monoatomic ion channel activity"/>
    <property type="evidence" value="ECO:0007669"/>
    <property type="project" value="UniProtKB-ARBA"/>
</dbReference>
<keyword evidence="5 7" id="KW-1133">Transmembrane helix</keyword>
<dbReference type="Pfam" id="PF21082">
    <property type="entry name" value="MS_channel_3rd"/>
    <property type="match status" value="1"/>
</dbReference>
<evidence type="ECO:0000256" key="1">
    <source>
        <dbReference type="ARBA" id="ARBA00004651"/>
    </source>
</evidence>
<dbReference type="RefSeq" id="WP_168883324.1">
    <property type="nucleotide sequence ID" value="NZ_JABAIL010000004.1"/>
</dbReference>
<feature type="transmembrane region" description="Helical" evidence="7">
    <location>
        <begin position="317"/>
        <end position="335"/>
    </location>
</feature>
<gene>
    <name evidence="11" type="ORF">HGP29_15480</name>
</gene>
<protein>
    <submittedName>
        <fullName evidence="11">Mechanosensitive ion channel family protein</fullName>
    </submittedName>
</protein>
<keyword evidence="12" id="KW-1185">Reference proteome</keyword>
<comment type="similarity">
    <text evidence="2">Belongs to the MscS (TC 1.A.23) family.</text>
</comment>
<reference evidence="11 12" key="1">
    <citation type="submission" date="2020-04" db="EMBL/GenBank/DDBJ databases">
        <title>Flammeovirga sp. SR4, a novel species isolated from seawater.</title>
        <authorList>
            <person name="Wang X."/>
        </authorList>
    </citation>
    <scope>NUCLEOTIDE SEQUENCE [LARGE SCALE GENOMIC DNA]</scope>
    <source>
        <strain evidence="11 12">SR4</strain>
    </source>
</reference>
<evidence type="ECO:0000259" key="10">
    <source>
        <dbReference type="Pfam" id="PF21082"/>
    </source>
</evidence>
<feature type="transmembrane region" description="Helical" evidence="7">
    <location>
        <begin position="242"/>
        <end position="260"/>
    </location>
</feature>
<keyword evidence="8" id="KW-0732">Signal</keyword>
<evidence type="ECO:0000313" key="11">
    <source>
        <dbReference type="EMBL" id="NLR92619.1"/>
    </source>
</evidence>
<comment type="caution">
    <text evidence="11">The sequence shown here is derived from an EMBL/GenBank/DDBJ whole genome shotgun (WGS) entry which is preliminary data.</text>
</comment>
<dbReference type="PANTHER" id="PTHR30566">
    <property type="entry name" value="YNAI-RELATED MECHANOSENSITIVE ION CHANNEL"/>
    <property type="match status" value="1"/>
</dbReference>
<keyword evidence="6 7" id="KW-0472">Membrane</keyword>
<evidence type="ECO:0000256" key="7">
    <source>
        <dbReference type="SAM" id="Phobius"/>
    </source>
</evidence>
<comment type="subcellular location">
    <subcellularLocation>
        <location evidence="1">Cell membrane</location>
        <topology evidence="1">Multi-pass membrane protein</topology>
    </subcellularLocation>
</comment>
<sequence>MVKPISKLFLLLLSFFTIQLNAQSLDSLISFPEDHEFYSYHKIDSFEYSLSSPYHTFHTLYDFLDEDNFHPGIAARVFNKNIGSIEKRQQLAEDLKLILSAKGIYPHNTNVSLLKNYVDKKTNKRRFTITDKYPDIYLIKYSDGNWYFSRYTSERIPYIFNEIYPGISRKIIEFVLKIKQNNNQLLGKDTWQITSLFSLILMLVIVGYLLNYLLKFATLKITNPDYKSFILDRIINHFIKPVNYAILLYMFNWLLPLFLIDSDLSYYLSTVVRVLLGIAILLILYRSVDIIVYQMYHKTKYNRLNFNENLSPIVKTSMRIFAVLIGIGIFFNMLGYDITNFIAGLSFGGIVIAFAAQDTVKNFIGSIMLFADQPFRVGDYIEIDNLSGVVEEIGFRSTKVRTFEDSVMVFPNSLLSDNRVDNKGMRNSRRFRTLISITYNTPRTKIIKFTNEIREIIKNHPLSKPDAYYVHLNEFGPSSLDLLFQMYICTNERIIELQAREEIMLEIIRLSEEIGVEFAFPTQTVYFNNEDEINNDTEKGIT</sequence>
<feature type="signal peptide" evidence="8">
    <location>
        <begin position="1"/>
        <end position="22"/>
    </location>
</feature>
<dbReference type="InterPro" id="IPR011014">
    <property type="entry name" value="MscS_channel_TM-2"/>
</dbReference>
<dbReference type="SUPFAM" id="SSF82861">
    <property type="entry name" value="Mechanosensitive channel protein MscS (YggB), transmembrane region"/>
    <property type="match status" value="1"/>
</dbReference>
<evidence type="ECO:0000259" key="9">
    <source>
        <dbReference type="Pfam" id="PF00924"/>
    </source>
</evidence>
<dbReference type="PANTHER" id="PTHR30566:SF5">
    <property type="entry name" value="MECHANOSENSITIVE ION CHANNEL PROTEIN 1, MITOCHONDRIAL-RELATED"/>
    <property type="match status" value="1"/>
</dbReference>
<evidence type="ECO:0000256" key="2">
    <source>
        <dbReference type="ARBA" id="ARBA00008017"/>
    </source>
</evidence>
<keyword evidence="3" id="KW-1003">Cell membrane</keyword>
<dbReference type="EMBL" id="JABAIL010000004">
    <property type="protein sequence ID" value="NLR92619.1"/>
    <property type="molecule type" value="Genomic_DNA"/>
</dbReference>
<dbReference type="InterPro" id="IPR023408">
    <property type="entry name" value="MscS_beta-dom_sf"/>
</dbReference>
<dbReference type="InterPro" id="IPR049278">
    <property type="entry name" value="MS_channel_C"/>
</dbReference>
<dbReference type="InterPro" id="IPR006685">
    <property type="entry name" value="MscS_channel_2nd"/>
</dbReference>
<evidence type="ECO:0000256" key="4">
    <source>
        <dbReference type="ARBA" id="ARBA00022692"/>
    </source>
</evidence>
<feature type="transmembrane region" description="Helical" evidence="7">
    <location>
        <begin position="191"/>
        <end position="214"/>
    </location>
</feature>
<accession>A0A7X8SLV7</accession>
<dbReference type="InterPro" id="IPR010920">
    <property type="entry name" value="LSM_dom_sf"/>
</dbReference>
<dbReference type="Gene3D" id="3.30.70.100">
    <property type="match status" value="1"/>
</dbReference>
<feature type="chain" id="PRO_5031491505" evidence="8">
    <location>
        <begin position="23"/>
        <end position="542"/>
    </location>
</feature>
<evidence type="ECO:0000256" key="5">
    <source>
        <dbReference type="ARBA" id="ARBA00022989"/>
    </source>
</evidence>
<dbReference type="GO" id="GO:0005886">
    <property type="term" value="C:plasma membrane"/>
    <property type="evidence" value="ECO:0007669"/>
    <property type="project" value="UniProtKB-SubCell"/>
</dbReference>
<dbReference type="SUPFAM" id="SSF82689">
    <property type="entry name" value="Mechanosensitive channel protein MscS (YggB), C-terminal domain"/>
    <property type="match status" value="1"/>
</dbReference>
<organism evidence="11 12">
    <name type="scientific">Flammeovirga agarivorans</name>
    <dbReference type="NCBI Taxonomy" id="2726742"/>
    <lineage>
        <taxon>Bacteria</taxon>
        <taxon>Pseudomonadati</taxon>
        <taxon>Bacteroidota</taxon>
        <taxon>Cytophagia</taxon>
        <taxon>Cytophagales</taxon>
        <taxon>Flammeovirgaceae</taxon>
        <taxon>Flammeovirga</taxon>
    </lineage>
</organism>
<evidence type="ECO:0000313" key="12">
    <source>
        <dbReference type="Proteomes" id="UP000585050"/>
    </source>
</evidence>
<keyword evidence="4 7" id="KW-0812">Transmembrane</keyword>
<dbReference type="InterPro" id="IPR011066">
    <property type="entry name" value="MscS_channel_C_sf"/>
</dbReference>
<feature type="domain" description="Mechanosensitive ion channel MscS C-terminal" evidence="10">
    <location>
        <begin position="435"/>
        <end position="518"/>
    </location>
</feature>